<protein>
    <submittedName>
        <fullName evidence="2">Uncharacterized protein</fullName>
    </submittedName>
</protein>
<sequence>LAHFLPSPAQAIAFLAHEVFEPEMIEKYGLDSEFEGLDLTIPRKIGMTDEMSLNFWRDHWTHASWMQIVEMRRRELIEDDDVWEWFRLVEIPPYWREKLTALIWEIPTRVDVRRWWDMRTIDETELRSIYGRQGYHGKDLDNYVIWTKVYVAFPDLIARYKNNWISKEDLMTELYALNPEHPERMDELYETKFKNVTEERVSETTALTRSLIIKGAKEGKLSPEETIDLLMLKNYDRWEAEYIYDIEVGAASSPETPMEFRQLVESYRHAVGLPFKEIPTEVLEASKTLSDLRLKLSQAMAAKEAEDKVSRLQADIELAEVALRQLKADYGL</sequence>
<proteinExistence type="predicted"/>
<evidence type="ECO:0000256" key="1">
    <source>
        <dbReference type="SAM" id="Coils"/>
    </source>
</evidence>
<dbReference type="EMBL" id="BARV01003156">
    <property type="protein sequence ID" value="GAI00043.1"/>
    <property type="molecule type" value="Genomic_DNA"/>
</dbReference>
<organism evidence="2">
    <name type="scientific">marine sediment metagenome</name>
    <dbReference type="NCBI Taxonomy" id="412755"/>
    <lineage>
        <taxon>unclassified sequences</taxon>
        <taxon>metagenomes</taxon>
        <taxon>ecological metagenomes</taxon>
    </lineage>
</organism>
<dbReference type="AlphaFoldDB" id="X1K0N6"/>
<gene>
    <name evidence="2" type="ORF">S06H3_07709</name>
</gene>
<keyword evidence="1" id="KW-0175">Coiled coil</keyword>
<feature type="non-terminal residue" evidence="2">
    <location>
        <position position="1"/>
    </location>
</feature>
<evidence type="ECO:0000313" key="2">
    <source>
        <dbReference type="EMBL" id="GAI00043.1"/>
    </source>
</evidence>
<reference evidence="2" key="1">
    <citation type="journal article" date="2014" name="Front. Microbiol.">
        <title>High frequency of phylogenetically diverse reductive dehalogenase-homologous genes in deep subseafloor sedimentary metagenomes.</title>
        <authorList>
            <person name="Kawai M."/>
            <person name="Futagami T."/>
            <person name="Toyoda A."/>
            <person name="Takaki Y."/>
            <person name="Nishi S."/>
            <person name="Hori S."/>
            <person name="Arai W."/>
            <person name="Tsubouchi T."/>
            <person name="Morono Y."/>
            <person name="Uchiyama I."/>
            <person name="Ito T."/>
            <person name="Fujiyama A."/>
            <person name="Inagaki F."/>
            <person name="Takami H."/>
        </authorList>
    </citation>
    <scope>NUCLEOTIDE SEQUENCE</scope>
    <source>
        <strain evidence="2">Expedition CK06-06</strain>
    </source>
</reference>
<name>X1K0N6_9ZZZZ</name>
<feature type="coiled-coil region" evidence="1">
    <location>
        <begin position="302"/>
        <end position="329"/>
    </location>
</feature>
<accession>X1K0N6</accession>
<comment type="caution">
    <text evidence="2">The sequence shown here is derived from an EMBL/GenBank/DDBJ whole genome shotgun (WGS) entry which is preliminary data.</text>
</comment>